<reference evidence="1 2" key="1">
    <citation type="submission" date="2018-08" db="EMBL/GenBank/DDBJ databases">
        <title>Genomic Encyclopedia of Type Strains, Phase IV (KMG-IV): sequencing the most valuable type-strain genomes for metagenomic binning, comparative biology and taxonomic classification.</title>
        <authorList>
            <person name="Goeker M."/>
        </authorList>
    </citation>
    <scope>NUCLEOTIDE SEQUENCE [LARGE SCALE GENOMIC DNA]</scope>
    <source>
        <strain evidence="1 2">BW863</strain>
    </source>
</reference>
<dbReference type="Pfam" id="PF13318">
    <property type="entry name" value="AtzG-like"/>
    <property type="match status" value="1"/>
</dbReference>
<dbReference type="AlphaFoldDB" id="A0A3D9YXP5"/>
<protein>
    <submittedName>
        <fullName evidence="1">Uncharacterized protein DUF4089</fullName>
    </submittedName>
</protein>
<name>A0A3D9YXP5_9HYPH</name>
<dbReference type="InterPro" id="IPR025148">
    <property type="entry name" value="AtzG-like"/>
</dbReference>
<dbReference type="Proteomes" id="UP000256900">
    <property type="component" value="Unassembled WGS sequence"/>
</dbReference>
<proteinExistence type="predicted"/>
<organism evidence="1 2">
    <name type="scientific">Methylovirgula ligni</name>
    <dbReference type="NCBI Taxonomy" id="569860"/>
    <lineage>
        <taxon>Bacteria</taxon>
        <taxon>Pseudomonadati</taxon>
        <taxon>Pseudomonadota</taxon>
        <taxon>Alphaproteobacteria</taxon>
        <taxon>Hyphomicrobiales</taxon>
        <taxon>Beijerinckiaceae</taxon>
        <taxon>Methylovirgula</taxon>
    </lineage>
</organism>
<comment type="caution">
    <text evidence="1">The sequence shown here is derived from an EMBL/GenBank/DDBJ whole genome shotgun (WGS) entry which is preliminary data.</text>
</comment>
<dbReference type="RefSeq" id="WP_115836911.1">
    <property type="nucleotide sequence ID" value="NZ_CP025086.1"/>
</dbReference>
<gene>
    <name evidence="1" type="ORF">DES32_2415</name>
</gene>
<evidence type="ECO:0000313" key="2">
    <source>
        <dbReference type="Proteomes" id="UP000256900"/>
    </source>
</evidence>
<dbReference type="OrthoDB" id="7951026at2"/>
<evidence type="ECO:0000313" key="1">
    <source>
        <dbReference type="EMBL" id="REF86363.1"/>
    </source>
</evidence>
<accession>A0A3D9YXP5</accession>
<sequence>MEDQAINAWCDALAALLKLPIDKGDRAEIIANLRLIARQIEIVAQVPLDDLAEPAPVFRA</sequence>
<keyword evidence="2" id="KW-1185">Reference proteome</keyword>
<dbReference type="EMBL" id="QUMO01000003">
    <property type="protein sequence ID" value="REF86363.1"/>
    <property type="molecule type" value="Genomic_DNA"/>
</dbReference>